<dbReference type="AlphaFoldDB" id="A0A1C3EAH4"/>
<reference evidence="1 2" key="1">
    <citation type="submission" date="2016-05" db="EMBL/GenBank/DDBJ databases">
        <title>Genomic Taxonomy of the Vibrionaceae.</title>
        <authorList>
            <person name="Gomez-Gil B."/>
            <person name="Enciso-Ibarra J."/>
        </authorList>
    </citation>
    <scope>NUCLEOTIDE SEQUENCE [LARGE SCALE GENOMIC DNA]</scope>
    <source>
        <strain evidence="1 2">CAIM 1920</strain>
    </source>
</reference>
<gene>
    <name evidence="1" type="ORF">A8L45_20665</name>
</gene>
<dbReference type="OrthoDB" id="1369138at2"/>
<proteinExistence type="predicted"/>
<dbReference type="Pfam" id="PF10387">
    <property type="entry name" value="DUF2442"/>
    <property type="match status" value="1"/>
</dbReference>
<keyword evidence="2" id="KW-1185">Reference proteome</keyword>
<dbReference type="SUPFAM" id="SSF143880">
    <property type="entry name" value="NE0471 N-terminal domain-like"/>
    <property type="match status" value="1"/>
</dbReference>
<protein>
    <recommendedName>
        <fullName evidence="3">DUF2442 domain-containing protein</fullName>
    </recommendedName>
</protein>
<organism evidence="1 2">
    <name type="scientific">Veronia pacifica</name>
    <dbReference type="NCBI Taxonomy" id="1080227"/>
    <lineage>
        <taxon>Bacteria</taxon>
        <taxon>Pseudomonadati</taxon>
        <taxon>Pseudomonadota</taxon>
        <taxon>Gammaproteobacteria</taxon>
        <taxon>Vibrionales</taxon>
        <taxon>Vibrionaceae</taxon>
        <taxon>Veronia</taxon>
    </lineage>
</organism>
<evidence type="ECO:0000313" key="1">
    <source>
        <dbReference type="EMBL" id="ODA30246.1"/>
    </source>
</evidence>
<accession>A0A1C3EAH4</accession>
<sequence length="87" mass="10330">MPEYPDVVSVNVVDDWVLFIEFADGHKNTVDFKPFIFSDDVNPMNHRYRDPVKFREFNITYGELKWDDYDMGFPNSQLYDVKEMAPA</sequence>
<name>A0A1C3EAH4_9GAMM</name>
<dbReference type="EMBL" id="LYBM01000056">
    <property type="protein sequence ID" value="ODA30246.1"/>
    <property type="molecule type" value="Genomic_DNA"/>
</dbReference>
<dbReference type="InterPro" id="IPR018841">
    <property type="entry name" value="DUF2442"/>
</dbReference>
<dbReference type="InterPro" id="IPR036782">
    <property type="entry name" value="NE0471-like_N"/>
</dbReference>
<dbReference type="Proteomes" id="UP000094936">
    <property type="component" value="Unassembled WGS sequence"/>
</dbReference>
<evidence type="ECO:0008006" key="3">
    <source>
        <dbReference type="Google" id="ProtNLM"/>
    </source>
</evidence>
<evidence type="ECO:0000313" key="2">
    <source>
        <dbReference type="Proteomes" id="UP000094936"/>
    </source>
</evidence>
<comment type="caution">
    <text evidence="1">The sequence shown here is derived from an EMBL/GenBank/DDBJ whole genome shotgun (WGS) entry which is preliminary data.</text>
</comment>
<dbReference type="Gene3D" id="3.30.2020.10">
    <property type="entry name" value="NE0471-like N-terminal domain"/>
    <property type="match status" value="1"/>
</dbReference>